<sequence length="436" mass="47400">MAGTNFRATLVALLAVFIATTYGPDAFRAFKTLGVRRHLENTVIANAADFVKIEDTAQCEDVHFHETSGLLFTACEDTVVPRSKWFPPLANFADPGVVGNAQGSIHIIDPKTLKSKRLGIQGYDGPFVTHGIDIVADPKEPKDAIYIFAVNHVPNPEYVLAAKVGKASQNAESIPEKSHSRIELFHYVLGDSSVKHVRTISHPLIQTPNDIYAVSPSSIFVTNDHFYREGHMRALEDVLFRAKWSTTVHLQISDLTATDATAGVTGRVAVENLHNNNGLGHGRAADEILIASCVSGTMHIGKLPADPTTANITIVEDVTVDTIVDNPTYFSDPYAKPGDDRSGYLLPGLSHAINIGHNIFDHEAVDGTMVYFVQKDPKTGAWNERLIFADDGHRIRSVSASVLVAIDPAENGGKRQGWLFVTGFVSSNMIAVKVDL</sequence>
<dbReference type="VEuPathDB" id="FungiDB:jhhlp_000790"/>
<dbReference type="PANTHER" id="PTHR11799:SF12">
    <property type="entry name" value="PARAOXONASE-RELATED"/>
    <property type="match status" value="1"/>
</dbReference>
<dbReference type="EMBL" id="NLAX01000003">
    <property type="protein sequence ID" value="PKS12582.1"/>
    <property type="molecule type" value="Genomic_DNA"/>
</dbReference>
<dbReference type="InParanoid" id="A0A2N3NJQ9"/>
<evidence type="ECO:0000313" key="3">
    <source>
        <dbReference type="Proteomes" id="UP000233524"/>
    </source>
</evidence>
<keyword evidence="1" id="KW-0732">Signal</keyword>
<accession>A0A2N3NJQ9</accession>
<dbReference type="Gene3D" id="2.120.10.30">
    <property type="entry name" value="TolB, C-terminal domain"/>
    <property type="match status" value="1"/>
</dbReference>
<organism evidence="2 3">
    <name type="scientific">Lomentospora prolificans</name>
    <dbReference type="NCBI Taxonomy" id="41688"/>
    <lineage>
        <taxon>Eukaryota</taxon>
        <taxon>Fungi</taxon>
        <taxon>Dikarya</taxon>
        <taxon>Ascomycota</taxon>
        <taxon>Pezizomycotina</taxon>
        <taxon>Sordariomycetes</taxon>
        <taxon>Hypocreomycetidae</taxon>
        <taxon>Microascales</taxon>
        <taxon>Microascaceae</taxon>
        <taxon>Lomentospora</taxon>
    </lineage>
</organism>
<comment type="caution">
    <text evidence="2">The sequence shown here is derived from an EMBL/GenBank/DDBJ whole genome shotgun (WGS) entry which is preliminary data.</text>
</comment>
<dbReference type="InterPro" id="IPR051288">
    <property type="entry name" value="Serum_paraoxonase/arylesterase"/>
</dbReference>
<name>A0A2N3NJQ9_9PEZI</name>
<dbReference type="OrthoDB" id="5307922at2759"/>
<reference evidence="2 3" key="1">
    <citation type="journal article" date="2017" name="G3 (Bethesda)">
        <title>First Draft Genome Sequence of the Pathogenic Fungus Lomentospora prolificans (Formerly Scedosporium prolificans).</title>
        <authorList>
            <person name="Luo R."/>
            <person name="Zimin A."/>
            <person name="Workman R."/>
            <person name="Fan Y."/>
            <person name="Pertea G."/>
            <person name="Grossman N."/>
            <person name="Wear M.P."/>
            <person name="Jia B."/>
            <person name="Miller H."/>
            <person name="Casadevall A."/>
            <person name="Timp W."/>
            <person name="Zhang S.X."/>
            <person name="Salzberg S.L."/>
        </authorList>
    </citation>
    <scope>NUCLEOTIDE SEQUENCE [LARGE SCALE GENOMIC DNA]</scope>
    <source>
        <strain evidence="2 3">JHH-5317</strain>
    </source>
</reference>
<feature type="signal peptide" evidence="1">
    <location>
        <begin position="1"/>
        <end position="23"/>
    </location>
</feature>
<keyword evidence="3" id="KW-1185">Reference proteome</keyword>
<feature type="chain" id="PRO_5014846328" description="Serum paraoxonase/arylesterase family protein" evidence="1">
    <location>
        <begin position="24"/>
        <end position="436"/>
    </location>
</feature>
<dbReference type="InterPro" id="IPR011042">
    <property type="entry name" value="6-blade_b-propeller_TolB-like"/>
</dbReference>
<gene>
    <name evidence="2" type="ORF">jhhlp_000790</name>
</gene>
<evidence type="ECO:0000256" key="1">
    <source>
        <dbReference type="SAM" id="SignalP"/>
    </source>
</evidence>
<dbReference type="AlphaFoldDB" id="A0A2N3NJQ9"/>
<dbReference type="Proteomes" id="UP000233524">
    <property type="component" value="Unassembled WGS sequence"/>
</dbReference>
<evidence type="ECO:0008006" key="4">
    <source>
        <dbReference type="Google" id="ProtNLM"/>
    </source>
</evidence>
<dbReference type="PANTHER" id="PTHR11799">
    <property type="entry name" value="PARAOXONASE"/>
    <property type="match status" value="1"/>
</dbReference>
<evidence type="ECO:0000313" key="2">
    <source>
        <dbReference type="EMBL" id="PKS12582.1"/>
    </source>
</evidence>
<proteinExistence type="predicted"/>
<protein>
    <recommendedName>
        <fullName evidence="4">Serum paraoxonase/arylesterase family protein</fullName>
    </recommendedName>
</protein>